<dbReference type="GO" id="GO:1902201">
    <property type="term" value="P:negative regulation of bacterial-type flagellum-dependent cell motility"/>
    <property type="evidence" value="ECO:0007669"/>
    <property type="project" value="TreeGrafter"/>
</dbReference>
<feature type="domain" description="GGDEF" evidence="4">
    <location>
        <begin position="188"/>
        <end position="305"/>
    </location>
</feature>
<dbReference type="Pfam" id="PF00990">
    <property type="entry name" value="GGDEF"/>
    <property type="match status" value="1"/>
</dbReference>
<name>A0AB39X938_9GAMM</name>
<dbReference type="EC" id="2.7.7.65" evidence="1"/>
<evidence type="ECO:0000256" key="1">
    <source>
        <dbReference type="ARBA" id="ARBA00012528"/>
    </source>
</evidence>
<dbReference type="EMBL" id="CP165718">
    <property type="protein sequence ID" value="XDV10501.1"/>
    <property type="molecule type" value="Genomic_DNA"/>
</dbReference>
<dbReference type="PROSITE" id="PS50887">
    <property type="entry name" value="GGDEF"/>
    <property type="match status" value="1"/>
</dbReference>
<feature type="transmembrane region" description="Helical" evidence="3">
    <location>
        <begin position="21"/>
        <end position="41"/>
    </location>
</feature>
<dbReference type="GO" id="GO:0043709">
    <property type="term" value="P:cell adhesion involved in single-species biofilm formation"/>
    <property type="evidence" value="ECO:0007669"/>
    <property type="project" value="TreeGrafter"/>
</dbReference>
<sequence>MLQFMSQSLAPTSIQSSLQRYRLFAWLALTNLLCLLLASSLGDLKGLARVDLIDLLGEGSSLLIILMVLTLVLSARPSGRVTQLIFIGGLLLTASMSLDVLDEFFAYPEELRLMSWLESLPMPLGFVVIGLAAINWFRESQIIQRQLHLREHHLREHNWLDPLTLLYTRPYFQVALQRELALAELQRHPLCLVELNIVGFARLNHQYGAARGDLILRELADLLLLFSRPQDTVCRDNNDRFMLILPHFNTTAARRWLDTTLPHLHRELNKSLPLLKVQLAAKVIPQAAAAKLSVTNEYCHGMARS</sequence>
<dbReference type="GO" id="GO:0005886">
    <property type="term" value="C:plasma membrane"/>
    <property type="evidence" value="ECO:0007669"/>
    <property type="project" value="TreeGrafter"/>
</dbReference>
<evidence type="ECO:0000256" key="2">
    <source>
        <dbReference type="ARBA" id="ARBA00034247"/>
    </source>
</evidence>
<feature type="transmembrane region" description="Helical" evidence="3">
    <location>
        <begin position="81"/>
        <end position="100"/>
    </location>
</feature>
<dbReference type="RefSeq" id="WP_369743894.1">
    <property type="nucleotide sequence ID" value="NZ_CP165718.1"/>
</dbReference>
<organism evidence="5">
    <name type="scientific">Pseudidiomarina sp. PP-1MA</name>
    <dbReference type="NCBI Taxonomy" id="3237706"/>
    <lineage>
        <taxon>Bacteria</taxon>
        <taxon>Pseudomonadati</taxon>
        <taxon>Pseudomonadota</taxon>
        <taxon>Gammaproteobacteria</taxon>
        <taxon>Alteromonadales</taxon>
        <taxon>Idiomarinaceae</taxon>
        <taxon>Pseudidiomarina</taxon>
    </lineage>
</organism>
<dbReference type="InterPro" id="IPR043128">
    <property type="entry name" value="Rev_trsase/Diguanyl_cyclase"/>
</dbReference>
<evidence type="ECO:0000259" key="4">
    <source>
        <dbReference type="PROSITE" id="PS50887"/>
    </source>
</evidence>
<gene>
    <name evidence="5" type="ORF">AB8S08_04795</name>
</gene>
<keyword evidence="3" id="KW-0472">Membrane</keyword>
<evidence type="ECO:0000313" key="5">
    <source>
        <dbReference type="EMBL" id="XDV10501.1"/>
    </source>
</evidence>
<dbReference type="PANTHER" id="PTHR45138:SF9">
    <property type="entry name" value="DIGUANYLATE CYCLASE DGCM-RELATED"/>
    <property type="match status" value="1"/>
</dbReference>
<dbReference type="InterPro" id="IPR050469">
    <property type="entry name" value="Diguanylate_Cyclase"/>
</dbReference>
<accession>A0AB39X938</accession>
<dbReference type="Gene3D" id="3.30.70.270">
    <property type="match status" value="1"/>
</dbReference>
<reference evidence="5" key="1">
    <citation type="submission" date="2024-07" db="EMBL/GenBank/DDBJ databases">
        <title>Whole genome sequence of bacterial strains from algal surface.</title>
        <authorList>
            <person name="Kumar P."/>
        </authorList>
    </citation>
    <scope>NUCLEOTIDE SEQUENCE</scope>
    <source>
        <strain evidence="5">PP-1MA</strain>
    </source>
</reference>
<dbReference type="GO" id="GO:0052621">
    <property type="term" value="F:diguanylate cyclase activity"/>
    <property type="evidence" value="ECO:0007669"/>
    <property type="project" value="UniProtKB-EC"/>
</dbReference>
<keyword evidence="3" id="KW-1133">Transmembrane helix</keyword>
<proteinExistence type="predicted"/>
<feature type="transmembrane region" description="Helical" evidence="3">
    <location>
        <begin position="120"/>
        <end position="137"/>
    </location>
</feature>
<feature type="transmembrane region" description="Helical" evidence="3">
    <location>
        <begin position="53"/>
        <end position="74"/>
    </location>
</feature>
<dbReference type="InterPro" id="IPR000160">
    <property type="entry name" value="GGDEF_dom"/>
</dbReference>
<dbReference type="SUPFAM" id="SSF55073">
    <property type="entry name" value="Nucleotide cyclase"/>
    <property type="match status" value="1"/>
</dbReference>
<evidence type="ECO:0000256" key="3">
    <source>
        <dbReference type="SAM" id="Phobius"/>
    </source>
</evidence>
<comment type="catalytic activity">
    <reaction evidence="2">
        <text>2 GTP = 3',3'-c-di-GMP + 2 diphosphate</text>
        <dbReference type="Rhea" id="RHEA:24898"/>
        <dbReference type="ChEBI" id="CHEBI:33019"/>
        <dbReference type="ChEBI" id="CHEBI:37565"/>
        <dbReference type="ChEBI" id="CHEBI:58805"/>
        <dbReference type="EC" id="2.7.7.65"/>
    </reaction>
</comment>
<dbReference type="InterPro" id="IPR029787">
    <property type="entry name" value="Nucleotide_cyclase"/>
</dbReference>
<keyword evidence="3" id="KW-0812">Transmembrane</keyword>
<protein>
    <recommendedName>
        <fullName evidence="1">diguanylate cyclase</fullName>
        <ecNumber evidence="1">2.7.7.65</ecNumber>
    </recommendedName>
</protein>
<dbReference type="SMART" id="SM00267">
    <property type="entry name" value="GGDEF"/>
    <property type="match status" value="1"/>
</dbReference>
<dbReference type="AlphaFoldDB" id="A0AB39X938"/>
<dbReference type="NCBIfam" id="TIGR00254">
    <property type="entry name" value="GGDEF"/>
    <property type="match status" value="1"/>
</dbReference>
<dbReference type="PANTHER" id="PTHR45138">
    <property type="entry name" value="REGULATORY COMPONENTS OF SENSORY TRANSDUCTION SYSTEM"/>
    <property type="match status" value="1"/>
</dbReference>